<keyword evidence="2" id="KW-0902">Two-component regulatory system</keyword>
<dbReference type="Gene3D" id="3.40.50.2300">
    <property type="match status" value="1"/>
</dbReference>
<keyword evidence="1 3" id="KW-0597">Phosphoprotein</keyword>
<dbReference type="GeneID" id="76835100"/>
<evidence type="ECO:0000256" key="1">
    <source>
        <dbReference type="ARBA" id="ARBA00022553"/>
    </source>
</evidence>
<accession>A0A9X9S2R8</accession>
<feature type="modified residue" description="4-aspartylphosphate" evidence="3">
    <location>
        <position position="55"/>
    </location>
</feature>
<proteinExistence type="predicted"/>
<evidence type="ECO:0000313" key="6">
    <source>
        <dbReference type="Proteomes" id="UP001163096"/>
    </source>
</evidence>
<dbReference type="RefSeq" id="WP_268185634.1">
    <property type="nucleotide sequence ID" value="NZ_CP113361.1"/>
</dbReference>
<protein>
    <submittedName>
        <fullName evidence="5">Response regulator</fullName>
    </submittedName>
</protein>
<dbReference type="SMART" id="SM00448">
    <property type="entry name" value="REC"/>
    <property type="match status" value="1"/>
</dbReference>
<dbReference type="SUPFAM" id="SSF52172">
    <property type="entry name" value="CheY-like"/>
    <property type="match status" value="1"/>
</dbReference>
<reference evidence="5" key="1">
    <citation type="submission" date="2022-11" db="EMBL/GenBank/DDBJ databases">
        <title>Complete genome sequence of Methanogenium organophilum DSM 3596.</title>
        <authorList>
            <person name="Chen S.-C."/>
            <person name="Lai S.-J."/>
            <person name="You Y.-T."/>
        </authorList>
    </citation>
    <scope>NUCLEOTIDE SEQUENCE</scope>
    <source>
        <strain evidence="5">DSM 3596</strain>
    </source>
</reference>
<sequence length="122" mass="13785">MRTLTKILIIEDNPNNLYLIRFILNQYDYEVIEAESGEEGVRKAEAEVPDLIVMDIRLPGIDGFEATRLIRESETTAEIPVIALTSYAMAGDRERILSLGCTGYIEKPIEPDTIIAQLTHYL</sequence>
<dbReference type="KEGG" id="mou:OU421_08320"/>
<dbReference type="AlphaFoldDB" id="A0A9X9S2R8"/>
<dbReference type="PANTHER" id="PTHR45339">
    <property type="entry name" value="HYBRID SIGNAL TRANSDUCTION HISTIDINE KINASE J"/>
    <property type="match status" value="1"/>
</dbReference>
<dbReference type="PROSITE" id="PS50110">
    <property type="entry name" value="RESPONSE_REGULATORY"/>
    <property type="match status" value="1"/>
</dbReference>
<keyword evidence="6" id="KW-1185">Reference proteome</keyword>
<dbReference type="PANTHER" id="PTHR45339:SF1">
    <property type="entry name" value="HYBRID SIGNAL TRANSDUCTION HISTIDINE KINASE J"/>
    <property type="match status" value="1"/>
</dbReference>
<evidence type="ECO:0000313" key="5">
    <source>
        <dbReference type="EMBL" id="WAI00435.1"/>
    </source>
</evidence>
<dbReference type="Pfam" id="PF00072">
    <property type="entry name" value="Response_reg"/>
    <property type="match status" value="1"/>
</dbReference>
<evidence type="ECO:0000259" key="4">
    <source>
        <dbReference type="PROSITE" id="PS50110"/>
    </source>
</evidence>
<feature type="domain" description="Response regulatory" evidence="4">
    <location>
        <begin position="6"/>
        <end position="122"/>
    </location>
</feature>
<dbReference type="InterPro" id="IPR001789">
    <property type="entry name" value="Sig_transdc_resp-reg_receiver"/>
</dbReference>
<dbReference type="InterPro" id="IPR011006">
    <property type="entry name" value="CheY-like_superfamily"/>
</dbReference>
<evidence type="ECO:0000256" key="3">
    <source>
        <dbReference type="PROSITE-ProRule" id="PRU00169"/>
    </source>
</evidence>
<evidence type="ECO:0000256" key="2">
    <source>
        <dbReference type="ARBA" id="ARBA00023012"/>
    </source>
</evidence>
<name>A0A9X9S2R8_METOG</name>
<gene>
    <name evidence="5" type="ORF">OU421_08320</name>
</gene>
<dbReference type="Proteomes" id="UP001163096">
    <property type="component" value="Chromosome"/>
</dbReference>
<dbReference type="EMBL" id="CP113361">
    <property type="protein sequence ID" value="WAI00435.1"/>
    <property type="molecule type" value="Genomic_DNA"/>
</dbReference>
<organism evidence="5 6">
    <name type="scientific">Methanogenium organophilum</name>
    <dbReference type="NCBI Taxonomy" id="2199"/>
    <lineage>
        <taxon>Archaea</taxon>
        <taxon>Methanobacteriati</taxon>
        <taxon>Methanobacteriota</taxon>
        <taxon>Stenosarchaea group</taxon>
        <taxon>Methanomicrobia</taxon>
        <taxon>Methanomicrobiales</taxon>
        <taxon>Methanomicrobiaceae</taxon>
        <taxon>Methanogenium</taxon>
    </lineage>
</organism>
<dbReference type="GO" id="GO:0000160">
    <property type="term" value="P:phosphorelay signal transduction system"/>
    <property type="evidence" value="ECO:0007669"/>
    <property type="project" value="UniProtKB-KW"/>
</dbReference>